<dbReference type="AlphaFoldDB" id="A0A084A7A1"/>
<evidence type="ECO:0000313" key="1">
    <source>
        <dbReference type="EMBL" id="KEY61180.1"/>
    </source>
</evidence>
<reference evidence="1 2" key="1">
    <citation type="submission" date="2014-06" db="EMBL/GenBank/DDBJ databases">
        <title>Draft genome sequence of the putrescine producing strain Lactococcus lactis subsp cremoris GE214.</title>
        <authorList>
            <person name="Ladero V."/>
            <person name="Linares D.M."/>
            <person name="del Rio B."/>
            <person name="Mayo B."/>
            <person name="Martin M.C."/>
            <person name="Fernandez M."/>
            <person name="Alvarez M.A."/>
        </authorList>
    </citation>
    <scope>NUCLEOTIDE SEQUENCE [LARGE SCALE GENOMIC DNA]</scope>
    <source>
        <strain evidence="1 2">GE214</strain>
    </source>
</reference>
<proteinExistence type="predicted"/>
<accession>A0A084A7A1</accession>
<dbReference type="EMBL" id="AZSI01000216">
    <property type="protein sequence ID" value="KEY61180.1"/>
    <property type="molecule type" value="Genomic_DNA"/>
</dbReference>
<organism evidence="1 2">
    <name type="scientific">Lactococcus cremoris subsp. cremoris GE214</name>
    <dbReference type="NCBI Taxonomy" id="1415168"/>
    <lineage>
        <taxon>Bacteria</taxon>
        <taxon>Bacillati</taxon>
        <taxon>Bacillota</taxon>
        <taxon>Bacilli</taxon>
        <taxon>Lactobacillales</taxon>
        <taxon>Streptococcaceae</taxon>
        <taxon>Lactococcus</taxon>
        <taxon>Lactococcus cremoris subsp. cremoris</taxon>
    </lineage>
</organism>
<protein>
    <recommendedName>
        <fullName evidence="3">UmuC domain-containing protein</fullName>
    </recommendedName>
</protein>
<evidence type="ECO:0000313" key="2">
    <source>
        <dbReference type="Proteomes" id="UP000028401"/>
    </source>
</evidence>
<gene>
    <name evidence="1" type="ORF">U725_02689</name>
</gene>
<evidence type="ECO:0008006" key="3">
    <source>
        <dbReference type="Google" id="ProtNLM"/>
    </source>
</evidence>
<sequence length="88" mass="10229">ISLKYSKLSVLVFISIVFHSKKRYNISKTDIFDLGGTMEQLKLNQYFDYSLEPRRAILFQDVKSNYASIECVQRNLNPLTTSLCVMSR</sequence>
<name>A0A084A7A1_LACLC</name>
<comment type="caution">
    <text evidence="1">The sequence shown here is derived from an EMBL/GenBank/DDBJ whole genome shotgun (WGS) entry which is preliminary data.</text>
</comment>
<feature type="non-terminal residue" evidence="1">
    <location>
        <position position="1"/>
    </location>
</feature>
<dbReference type="Proteomes" id="UP000028401">
    <property type="component" value="Unassembled WGS sequence"/>
</dbReference>
<feature type="non-terminal residue" evidence="1">
    <location>
        <position position="88"/>
    </location>
</feature>